<evidence type="ECO:0000313" key="2">
    <source>
        <dbReference type="Proteomes" id="UP000178951"/>
    </source>
</evidence>
<accession>A0A1F4TMC6</accession>
<dbReference type="EMBL" id="MEUF01000053">
    <property type="protein sequence ID" value="OGC33865.1"/>
    <property type="molecule type" value="Genomic_DNA"/>
</dbReference>
<gene>
    <name evidence="1" type="ORF">A2311_02790</name>
</gene>
<name>A0A1F4TMC6_UNCSA</name>
<evidence type="ECO:0000313" key="1">
    <source>
        <dbReference type="EMBL" id="OGC33865.1"/>
    </source>
</evidence>
<organism evidence="1 2">
    <name type="scientific">candidate division WOR-1 bacterium RIFOXYB2_FULL_48_7</name>
    <dbReference type="NCBI Taxonomy" id="1802583"/>
    <lineage>
        <taxon>Bacteria</taxon>
        <taxon>Bacillati</taxon>
        <taxon>Saganbacteria</taxon>
    </lineage>
</organism>
<reference evidence="1 2" key="1">
    <citation type="journal article" date="2016" name="Nat. Commun.">
        <title>Thousands of microbial genomes shed light on interconnected biogeochemical processes in an aquifer system.</title>
        <authorList>
            <person name="Anantharaman K."/>
            <person name="Brown C.T."/>
            <person name="Hug L.A."/>
            <person name="Sharon I."/>
            <person name="Castelle C.J."/>
            <person name="Probst A.J."/>
            <person name="Thomas B.C."/>
            <person name="Singh A."/>
            <person name="Wilkins M.J."/>
            <person name="Karaoz U."/>
            <person name="Brodie E.L."/>
            <person name="Williams K.H."/>
            <person name="Hubbard S.S."/>
            <person name="Banfield J.F."/>
        </authorList>
    </citation>
    <scope>NUCLEOTIDE SEQUENCE [LARGE SCALE GENOMIC DNA]</scope>
</reference>
<protein>
    <recommendedName>
        <fullName evidence="3">Bulb-type lectin domain-containing protein</fullName>
    </recommendedName>
</protein>
<dbReference type="STRING" id="1802583.A2311_02790"/>
<dbReference type="Proteomes" id="UP000178951">
    <property type="component" value="Unassembled WGS sequence"/>
</dbReference>
<evidence type="ECO:0008006" key="3">
    <source>
        <dbReference type="Google" id="ProtNLM"/>
    </source>
</evidence>
<dbReference type="PANTHER" id="PTHR42754:SF1">
    <property type="entry name" value="LIPOPROTEIN"/>
    <property type="match status" value="1"/>
</dbReference>
<proteinExistence type="predicted"/>
<dbReference type="AlphaFoldDB" id="A0A1F4TMC6"/>
<comment type="caution">
    <text evidence="1">The sequence shown here is derived from an EMBL/GenBank/DDBJ whole genome shotgun (WGS) entry which is preliminary data.</text>
</comment>
<sequence length="911" mass="99529">MKQFYKFKAHFPKLIAIFFLLLIGLPAVTAEEKGSPVRSPKPLWSKNGLKICNSIGNSPQQSPLIIQTEDNSIIMVWEDGRFGFTTIYAQKMDNNGNYLWGSNGLPLSTMNTNQTQATIVSDGSGGAIIAWQDYRHDNADIFAQHISSQGELLWGRDGLFVCRAPAGQFAPQMIIDGSGGVIIAWHDYRSGGGEDIYAQRIDRYGSPLWGENGLPVCAASGTQWYPKIVSDNAGGAVIAWTDGRNGSSDNNIYAQRINSAGKGLWEKDGIIVCNANLNQERVEITATKGGAILAWEDSRNSQMDIFAQKVDFNGNLLWDKNAIPVINISYSQERPKLCDDGDGGAVIVWVDNREEESAVYIQRLLSSGKTGWAENGRLLAKSGGSQSNPVVQFNNRQEWLVAWEDARKGYSLIYLQKVNTAGTPVWGTNGILAGFARRDQEKPSLVAGKNGEVFLTWQDRRFGNYDIYAQKLSSDGNILWGAGGMAICHAIGSVVHQNPAIVNAGQGEIIIAFEDARSGYLNVYLQKVNRTGTLLWGKDGLPVARVKAQQTNIRTISDNNGGIILIWEDARDPNAPKIFGQRVNSAGKKLWEKGGLLLGKAPSRQANPAIVGDGAGGALVVWEDDRSTLNLKDIYAQHISGNGDLLLGKGGQAICAENSDQTEPSITADGSGGAIIAWSDFRQGDRNPDIYAQRINGKGKLLWKQEGMSICSAPDVQRSPQAVADKQGGALIAWTDKGGGSYDIYAQRVNSDGKAQWQTDGIPVSQAARTQQNPIIISPTFVLWEDYRAGNWDLFANYLSVDGKLTWGEEGISLANLPMTQYAPQAVGWGDGSYIVAWEDYRNGKQYEIFLQRINQKGKVEWADNGFMVRTADGARAPKITAQPEDNTFSVIWEDYTGGGKEIFGQRFAID</sequence>
<dbReference type="PANTHER" id="PTHR42754">
    <property type="entry name" value="ENDOGLUCANASE"/>
    <property type="match status" value="1"/>
</dbReference>